<evidence type="ECO:0000313" key="3">
    <source>
        <dbReference type="Proteomes" id="UP001152798"/>
    </source>
</evidence>
<feature type="compositionally biased region" description="Polar residues" evidence="1">
    <location>
        <begin position="89"/>
        <end position="103"/>
    </location>
</feature>
<evidence type="ECO:0000256" key="1">
    <source>
        <dbReference type="SAM" id="MobiDB-lite"/>
    </source>
</evidence>
<keyword evidence="3" id="KW-1185">Reference proteome</keyword>
<gene>
    <name evidence="2" type="ORF">NEZAVI_LOCUS12632</name>
</gene>
<organism evidence="2 3">
    <name type="scientific">Nezara viridula</name>
    <name type="common">Southern green stink bug</name>
    <name type="synonym">Cimex viridulus</name>
    <dbReference type="NCBI Taxonomy" id="85310"/>
    <lineage>
        <taxon>Eukaryota</taxon>
        <taxon>Metazoa</taxon>
        <taxon>Ecdysozoa</taxon>
        <taxon>Arthropoda</taxon>
        <taxon>Hexapoda</taxon>
        <taxon>Insecta</taxon>
        <taxon>Pterygota</taxon>
        <taxon>Neoptera</taxon>
        <taxon>Paraneoptera</taxon>
        <taxon>Hemiptera</taxon>
        <taxon>Heteroptera</taxon>
        <taxon>Panheteroptera</taxon>
        <taxon>Pentatomomorpha</taxon>
        <taxon>Pentatomoidea</taxon>
        <taxon>Pentatomidae</taxon>
        <taxon>Pentatominae</taxon>
        <taxon>Nezara</taxon>
    </lineage>
</organism>
<sequence>MNIFEIAYFRFGKQGNFRVFLKRKVIKKHLNNRKYYEFCFGCTGSCSSVNHRRKYMIDLATLSLFVLMLEKGDARTAQASDMAGMWSPYSPQQISSTNKSQVS</sequence>
<reference evidence="2" key="1">
    <citation type="submission" date="2022-01" db="EMBL/GenBank/DDBJ databases">
        <authorList>
            <person name="King R."/>
        </authorList>
    </citation>
    <scope>NUCLEOTIDE SEQUENCE</scope>
</reference>
<protein>
    <submittedName>
        <fullName evidence="2">Uncharacterized protein</fullName>
    </submittedName>
</protein>
<accession>A0A9P0HLG3</accession>
<feature type="region of interest" description="Disordered" evidence="1">
    <location>
        <begin position="84"/>
        <end position="103"/>
    </location>
</feature>
<name>A0A9P0HLG3_NEZVI</name>
<dbReference type="Proteomes" id="UP001152798">
    <property type="component" value="Chromosome 6"/>
</dbReference>
<evidence type="ECO:0000313" key="2">
    <source>
        <dbReference type="EMBL" id="CAH1404178.1"/>
    </source>
</evidence>
<dbReference type="EMBL" id="OV725082">
    <property type="protein sequence ID" value="CAH1404178.1"/>
    <property type="molecule type" value="Genomic_DNA"/>
</dbReference>
<proteinExistence type="predicted"/>
<dbReference type="AlphaFoldDB" id="A0A9P0HLG3"/>